<proteinExistence type="inferred from homology"/>
<evidence type="ECO:0000256" key="4">
    <source>
        <dbReference type="ARBA" id="ARBA00023004"/>
    </source>
</evidence>
<evidence type="ECO:0000256" key="6">
    <source>
        <dbReference type="ARBA" id="ARBA00034078"/>
    </source>
</evidence>
<name>A0A1R0F7K6_9HYPH</name>
<accession>A0A1R0F7K6</accession>
<dbReference type="GO" id="GO:0009055">
    <property type="term" value="F:electron transfer activity"/>
    <property type="evidence" value="ECO:0007669"/>
    <property type="project" value="TreeGrafter"/>
</dbReference>
<sequence length="107" mass="11852">MVNVLFKSERDNRQFAVDSPSGMTLMEAALDNNVPGIVAECGGACSCATCHVYIDEKWQSAVGEPNPMEDDMLDFAYDRRENSRLSCQIVLDESLNGLVVHIPERQS</sequence>
<evidence type="ECO:0000313" key="9">
    <source>
        <dbReference type="Proteomes" id="UP000187344"/>
    </source>
</evidence>
<keyword evidence="3" id="KW-0479">Metal-binding</keyword>
<dbReference type="InterPro" id="IPR012675">
    <property type="entry name" value="Beta-grasp_dom_sf"/>
</dbReference>
<dbReference type="Pfam" id="PF00111">
    <property type="entry name" value="Fer2"/>
    <property type="match status" value="1"/>
</dbReference>
<comment type="caution">
    <text evidence="8">The sequence shown here is derived from an EMBL/GenBank/DDBJ whole genome shotgun (WGS) entry which is preliminary data.</text>
</comment>
<dbReference type="InterPro" id="IPR018298">
    <property type="entry name" value="Adrenodoxin_Fe-S_BS"/>
</dbReference>
<dbReference type="Proteomes" id="UP000187344">
    <property type="component" value="Unassembled WGS sequence"/>
</dbReference>
<dbReference type="InterPro" id="IPR036010">
    <property type="entry name" value="2Fe-2S_ferredoxin-like_sf"/>
</dbReference>
<dbReference type="GO" id="GO:0005829">
    <property type="term" value="C:cytosol"/>
    <property type="evidence" value="ECO:0007669"/>
    <property type="project" value="TreeGrafter"/>
</dbReference>
<evidence type="ECO:0000313" key="8">
    <source>
        <dbReference type="EMBL" id="OLY42937.1"/>
    </source>
</evidence>
<dbReference type="GO" id="GO:0140647">
    <property type="term" value="P:P450-containing electron transport chain"/>
    <property type="evidence" value="ECO:0007669"/>
    <property type="project" value="InterPro"/>
</dbReference>
<evidence type="ECO:0000256" key="5">
    <source>
        <dbReference type="ARBA" id="ARBA00023014"/>
    </source>
</evidence>
<dbReference type="OrthoDB" id="9799640at2"/>
<dbReference type="InterPro" id="IPR001041">
    <property type="entry name" value="2Fe-2S_ferredoxin-type"/>
</dbReference>
<dbReference type="PRINTS" id="PR00355">
    <property type="entry name" value="ADRENODOXIN"/>
</dbReference>
<dbReference type="PANTHER" id="PTHR23426:SF65">
    <property type="entry name" value="FERREDOXIN-2, MITOCHONDRIAL"/>
    <property type="match status" value="1"/>
</dbReference>
<evidence type="ECO:0000256" key="1">
    <source>
        <dbReference type="ARBA" id="ARBA00010914"/>
    </source>
</evidence>
<dbReference type="GO" id="GO:0046872">
    <property type="term" value="F:metal ion binding"/>
    <property type="evidence" value="ECO:0007669"/>
    <property type="project" value="UniProtKB-KW"/>
</dbReference>
<comment type="similarity">
    <text evidence="1">Belongs to the adrenodoxin/putidaredoxin family.</text>
</comment>
<dbReference type="SUPFAM" id="SSF54292">
    <property type="entry name" value="2Fe-2S ferredoxin-like"/>
    <property type="match status" value="1"/>
</dbReference>
<reference evidence="8 9" key="1">
    <citation type="submission" date="2016-12" db="EMBL/GenBank/DDBJ databases">
        <title>Comparative genomics of Bartonella apis.</title>
        <authorList>
            <person name="Engel P."/>
        </authorList>
    </citation>
    <scope>NUCLEOTIDE SEQUENCE [LARGE SCALE GENOMIC DNA]</scope>
    <source>
        <strain evidence="8 9">PEB0149</strain>
    </source>
</reference>
<keyword evidence="2" id="KW-0001">2Fe-2S</keyword>
<dbReference type="PROSITE" id="PS00814">
    <property type="entry name" value="ADX"/>
    <property type="match status" value="1"/>
</dbReference>
<evidence type="ECO:0000256" key="2">
    <source>
        <dbReference type="ARBA" id="ARBA00022714"/>
    </source>
</evidence>
<dbReference type="AlphaFoldDB" id="A0A1R0F7K6"/>
<protein>
    <submittedName>
        <fullName evidence="8">Ferredoxin, 2Fe-2S</fullName>
    </submittedName>
</protein>
<dbReference type="CDD" id="cd00207">
    <property type="entry name" value="fer2"/>
    <property type="match status" value="1"/>
</dbReference>
<feature type="domain" description="2Fe-2S ferredoxin-type" evidence="7">
    <location>
        <begin position="1"/>
        <end position="106"/>
    </location>
</feature>
<dbReference type="PANTHER" id="PTHR23426">
    <property type="entry name" value="FERREDOXIN/ADRENODOXIN"/>
    <property type="match status" value="1"/>
</dbReference>
<organism evidence="8 9">
    <name type="scientific">Bartonella apis</name>
    <dbReference type="NCBI Taxonomy" id="1686310"/>
    <lineage>
        <taxon>Bacteria</taxon>
        <taxon>Pseudomonadati</taxon>
        <taxon>Pseudomonadota</taxon>
        <taxon>Alphaproteobacteria</taxon>
        <taxon>Hyphomicrobiales</taxon>
        <taxon>Bartonellaceae</taxon>
        <taxon>Bartonella</taxon>
    </lineage>
</organism>
<keyword evidence="9" id="KW-1185">Reference proteome</keyword>
<dbReference type="InterPro" id="IPR001055">
    <property type="entry name" value="Adrenodoxin-like"/>
</dbReference>
<evidence type="ECO:0000256" key="3">
    <source>
        <dbReference type="ARBA" id="ARBA00022723"/>
    </source>
</evidence>
<keyword evidence="5" id="KW-0411">Iron-sulfur</keyword>
<dbReference type="PROSITE" id="PS51085">
    <property type="entry name" value="2FE2S_FER_2"/>
    <property type="match status" value="1"/>
</dbReference>
<dbReference type="Gene3D" id="3.10.20.30">
    <property type="match status" value="1"/>
</dbReference>
<dbReference type="RefSeq" id="WP_075870890.1">
    <property type="nucleotide sequence ID" value="NZ_CALYQA010000003.1"/>
</dbReference>
<evidence type="ECO:0000259" key="7">
    <source>
        <dbReference type="PROSITE" id="PS51085"/>
    </source>
</evidence>
<dbReference type="EMBL" id="LXYT01000003">
    <property type="protein sequence ID" value="OLY42937.1"/>
    <property type="molecule type" value="Genomic_DNA"/>
</dbReference>
<keyword evidence="4" id="KW-0408">Iron</keyword>
<comment type="cofactor">
    <cofactor evidence="6">
        <name>[2Fe-2S] cluster</name>
        <dbReference type="ChEBI" id="CHEBI:190135"/>
    </cofactor>
</comment>
<dbReference type="GO" id="GO:0051537">
    <property type="term" value="F:2 iron, 2 sulfur cluster binding"/>
    <property type="evidence" value="ECO:0007669"/>
    <property type="project" value="UniProtKB-KW"/>
</dbReference>
<gene>
    <name evidence="8" type="ORF">PEB0149_003530</name>
</gene>